<name>A0ABN4TUY9_9BURK</name>
<dbReference type="PRINTS" id="PR00598">
    <property type="entry name" value="HTHMARR"/>
</dbReference>
<feature type="domain" description="HTH marR-type" evidence="2">
    <location>
        <begin position="1"/>
        <end position="137"/>
    </location>
</feature>
<dbReference type="Gene3D" id="1.10.10.10">
    <property type="entry name" value="Winged helix-like DNA-binding domain superfamily/Winged helix DNA-binding domain"/>
    <property type="match status" value="1"/>
</dbReference>
<gene>
    <name evidence="3" type="ORF">BKK80_32285</name>
</gene>
<dbReference type="PANTHER" id="PTHR33164:SF43">
    <property type="entry name" value="HTH-TYPE TRANSCRIPTIONAL REPRESSOR YETL"/>
    <property type="match status" value="1"/>
</dbReference>
<evidence type="ECO:0000256" key="1">
    <source>
        <dbReference type="SAM" id="Coils"/>
    </source>
</evidence>
<keyword evidence="1" id="KW-0175">Coiled coil</keyword>
<sequence>MELERQSLAVLQQFGRTYRAYASAFEQCVGLPMPRWRILYALYNDAEPIAQKPLADRVAMDPGALTRQLKALQELGWVERNTSERDNRVTHVTLSAAGREVVARNLPRRSAFLQDVLDKVTADKLEHLSEGLQQLEAGIAEALARVRDAEDVA</sequence>
<dbReference type="InterPro" id="IPR000835">
    <property type="entry name" value="HTH_MarR-typ"/>
</dbReference>
<dbReference type="SMART" id="SM00347">
    <property type="entry name" value="HTH_MARR"/>
    <property type="match status" value="1"/>
</dbReference>
<keyword evidence="4" id="KW-1185">Reference proteome</keyword>
<accession>A0ABN4TUY9</accession>
<evidence type="ECO:0000313" key="4">
    <source>
        <dbReference type="Proteomes" id="UP000177515"/>
    </source>
</evidence>
<dbReference type="RefSeq" id="WP_071018304.1">
    <property type="nucleotide sequence ID" value="NZ_CP017755.1"/>
</dbReference>
<dbReference type="Pfam" id="PF01047">
    <property type="entry name" value="MarR"/>
    <property type="match status" value="1"/>
</dbReference>
<dbReference type="InterPro" id="IPR036388">
    <property type="entry name" value="WH-like_DNA-bd_sf"/>
</dbReference>
<dbReference type="InterPro" id="IPR039422">
    <property type="entry name" value="MarR/SlyA-like"/>
</dbReference>
<dbReference type="PROSITE" id="PS50995">
    <property type="entry name" value="HTH_MARR_2"/>
    <property type="match status" value="1"/>
</dbReference>
<dbReference type="Proteomes" id="UP000177515">
    <property type="component" value="Chromosome 2"/>
</dbReference>
<reference evidence="3 4" key="1">
    <citation type="submission" date="2016-10" db="EMBL/GenBank/DDBJ databases">
        <title>Complete genome sequences of three Cupriavidus strains isolated from various Malaysian environments.</title>
        <authorList>
            <person name="Abdullah A.A.-A."/>
            <person name="Shafie N.A.H."/>
            <person name="Lau N.S."/>
        </authorList>
    </citation>
    <scope>NUCLEOTIDE SEQUENCE [LARGE SCALE GENOMIC DNA]</scope>
    <source>
        <strain evidence="3 4">USMAA1020</strain>
    </source>
</reference>
<organism evidence="3 4">
    <name type="scientific">Cupriavidus malaysiensis</name>
    <dbReference type="NCBI Taxonomy" id="367825"/>
    <lineage>
        <taxon>Bacteria</taxon>
        <taxon>Pseudomonadati</taxon>
        <taxon>Pseudomonadota</taxon>
        <taxon>Betaproteobacteria</taxon>
        <taxon>Burkholderiales</taxon>
        <taxon>Burkholderiaceae</taxon>
        <taxon>Cupriavidus</taxon>
    </lineage>
</organism>
<proteinExistence type="predicted"/>
<dbReference type="EMBL" id="CP017755">
    <property type="protein sequence ID" value="AOZ10284.1"/>
    <property type="molecule type" value="Genomic_DNA"/>
</dbReference>
<dbReference type="SUPFAM" id="SSF46785">
    <property type="entry name" value="Winged helix' DNA-binding domain"/>
    <property type="match status" value="1"/>
</dbReference>
<evidence type="ECO:0000259" key="2">
    <source>
        <dbReference type="PROSITE" id="PS50995"/>
    </source>
</evidence>
<evidence type="ECO:0000313" key="3">
    <source>
        <dbReference type="EMBL" id="AOZ10284.1"/>
    </source>
</evidence>
<protein>
    <submittedName>
        <fullName evidence="3">MarR family transcriptional regulator</fullName>
    </submittedName>
</protein>
<dbReference type="PANTHER" id="PTHR33164">
    <property type="entry name" value="TRANSCRIPTIONAL REGULATOR, MARR FAMILY"/>
    <property type="match status" value="1"/>
</dbReference>
<feature type="coiled-coil region" evidence="1">
    <location>
        <begin position="125"/>
        <end position="152"/>
    </location>
</feature>
<dbReference type="InterPro" id="IPR036390">
    <property type="entry name" value="WH_DNA-bd_sf"/>
</dbReference>